<reference evidence="9" key="1">
    <citation type="submission" date="2017-02" db="UniProtKB">
        <authorList>
            <consortium name="WormBaseParasite"/>
        </authorList>
    </citation>
    <scope>IDENTIFICATION</scope>
</reference>
<dbReference type="InterPro" id="IPR003960">
    <property type="entry name" value="ATPase_AAA_CS"/>
</dbReference>
<keyword evidence="3 6" id="KW-0547">Nucleotide-binding</keyword>
<evidence type="ECO:0000313" key="9">
    <source>
        <dbReference type="WBParaSite" id="SMUV_0000808101-mRNA-1"/>
    </source>
</evidence>
<dbReference type="Pfam" id="PF17862">
    <property type="entry name" value="AAA_lid_3"/>
    <property type="match status" value="1"/>
</dbReference>
<dbReference type="Pfam" id="PF00004">
    <property type="entry name" value="AAA"/>
    <property type="match status" value="1"/>
</dbReference>
<dbReference type="PANTHER" id="PTHR23077:SF12">
    <property type="entry name" value="PEROXISOMAL ATPASE PEX1"/>
    <property type="match status" value="1"/>
</dbReference>
<evidence type="ECO:0000256" key="1">
    <source>
        <dbReference type="ARBA" id="ARBA00004496"/>
    </source>
</evidence>
<dbReference type="SMART" id="SM00382">
    <property type="entry name" value="AAA"/>
    <property type="match status" value="1"/>
</dbReference>
<organism evidence="8 9">
    <name type="scientific">Syphacia muris</name>
    <dbReference type="NCBI Taxonomy" id="451379"/>
    <lineage>
        <taxon>Eukaryota</taxon>
        <taxon>Metazoa</taxon>
        <taxon>Ecdysozoa</taxon>
        <taxon>Nematoda</taxon>
        <taxon>Chromadorea</taxon>
        <taxon>Rhabditida</taxon>
        <taxon>Spirurina</taxon>
        <taxon>Oxyuridomorpha</taxon>
        <taxon>Oxyuroidea</taxon>
        <taxon>Oxyuridae</taxon>
        <taxon>Syphacia</taxon>
    </lineage>
</organism>
<dbReference type="InterPro" id="IPR027417">
    <property type="entry name" value="P-loop_NTPase"/>
</dbReference>
<evidence type="ECO:0000256" key="3">
    <source>
        <dbReference type="ARBA" id="ARBA00022741"/>
    </source>
</evidence>
<dbReference type="GO" id="GO:0005829">
    <property type="term" value="C:cytosol"/>
    <property type="evidence" value="ECO:0007669"/>
    <property type="project" value="TreeGrafter"/>
</dbReference>
<dbReference type="STRING" id="451379.A0A0N5ATC9"/>
<keyword evidence="4 6" id="KW-0067">ATP-binding</keyword>
<evidence type="ECO:0000256" key="5">
    <source>
        <dbReference type="ARBA" id="ARBA00061477"/>
    </source>
</evidence>
<dbReference type="InterPro" id="IPR003593">
    <property type="entry name" value="AAA+_ATPase"/>
</dbReference>
<dbReference type="PROSITE" id="PS00674">
    <property type="entry name" value="AAA"/>
    <property type="match status" value="1"/>
</dbReference>
<protein>
    <submittedName>
        <fullName evidence="9">AAA domain-containing protein</fullName>
    </submittedName>
</protein>
<evidence type="ECO:0000256" key="6">
    <source>
        <dbReference type="RuleBase" id="RU003651"/>
    </source>
</evidence>
<name>A0A0N5ATC9_9BILA</name>
<feature type="domain" description="AAA+ ATPase" evidence="7">
    <location>
        <begin position="29"/>
        <end position="165"/>
    </location>
</feature>
<sequence>MEKVKKVLTEVFIWPSKYSKLFQNCPIKIGRGVLLYGPSGCGKTLIAKVVASESSFSVIHIKGPELLSKYIGQSEKNVRDVFERARMSQPCLVFFDEFDSLAVKRGNDFTGVTDRVVNQLLTELDGLEDGGGVYVIATTNRVDLIDSAVIRPGRFDFLLECALPSQDDRIKILKVLTRKLRIHDSVDYALIASKTDGWSGADLKGLVTLAQSLAEASSRNILKGILTAY</sequence>
<dbReference type="AlphaFoldDB" id="A0A0N5ATC9"/>
<dbReference type="GO" id="GO:0005778">
    <property type="term" value="C:peroxisomal membrane"/>
    <property type="evidence" value="ECO:0007669"/>
    <property type="project" value="TreeGrafter"/>
</dbReference>
<evidence type="ECO:0000256" key="4">
    <source>
        <dbReference type="ARBA" id="ARBA00022840"/>
    </source>
</evidence>
<accession>A0A0N5ATC9</accession>
<dbReference type="GO" id="GO:0016558">
    <property type="term" value="P:protein import into peroxisome matrix"/>
    <property type="evidence" value="ECO:0007669"/>
    <property type="project" value="TreeGrafter"/>
</dbReference>
<keyword evidence="2" id="KW-0963">Cytoplasm</keyword>
<dbReference type="InterPro" id="IPR003959">
    <property type="entry name" value="ATPase_AAA_core"/>
</dbReference>
<evidence type="ECO:0000256" key="2">
    <source>
        <dbReference type="ARBA" id="ARBA00022490"/>
    </source>
</evidence>
<keyword evidence="8" id="KW-1185">Reference proteome</keyword>
<dbReference type="Gene3D" id="3.40.50.300">
    <property type="entry name" value="P-loop containing nucleotide triphosphate hydrolases"/>
    <property type="match status" value="1"/>
</dbReference>
<dbReference type="InterPro" id="IPR041569">
    <property type="entry name" value="AAA_lid_3"/>
</dbReference>
<dbReference type="FunFam" id="3.40.50.300:FF:000567">
    <property type="entry name" value="ATPase, AAA family protein"/>
    <property type="match status" value="1"/>
</dbReference>
<dbReference type="GO" id="GO:0016887">
    <property type="term" value="F:ATP hydrolysis activity"/>
    <property type="evidence" value="ECO:0007669"/>
    <property type="project" value="InterPro"/>
</dbReference>
<comment type="subcellular location">
    <subcellularLocation>
        <location evidence="1">Cytoplasm</location>
    </subcellularLocation>
</comment>
<dbReference type="InterPro" id="IPR050168">
    <property type="entry name" value="AAA_ATPase_domain"/>
</dbReference>
<evidence type="ECO:0000259" key="7">
    <source>
        <dbReference type="SMART" id="SM00382"/>
    </source>
</evidence>
<dbReference type="WBParaSite" id="SMUV_0000808101-mRNA-1">
    <property type="protein sequence ID" value="SMUV_0000808101-mRNA-1"/>
    <property type="gene ID" value="SMUV_0000808101"/>
</dbReference>
<dbReference type="Gene3D" id="1.10.8.60">
    <property type="match status" value="1"/>
</dbReference>
<dbReference type="PANTHER" id="PTHR23077">
    <property type="entry name" value="AAA-FAMILY ATPASE"/>
    <property type="match status" value="1"/>
</dbReference>
<dbReference type="Proteomes" id="UP000046393">
    <property type="component" value="Unplaced"/>
</dbReference>
<dbReference type="GO" id="GO:0005524">
    <property type="term" value="F:ATP binding"/>
    <property type="evidence" value="ECO:0007669"/>
    <property type="project" value="UniProtKB-KW"/>
</dbReference>
<dbReference type="SUPFAM" id="SSF52540">
    <property type="entry name" value="P-loop containing nucleoside triphosphate hydrolases"/>
    <property type="match status" value="1"/>
</dbReference>
<comment type="similarity">
    <text evidence="5">Belongs to the AAA ATPase family. AFG2 subfamily.</text>
</comment>
<proteinExistence type="inferred from homology"/>
<evidence type="ECO:0000313" key="8">
    <source>
        <dbReference type="Proteomes" id="UP000046393"/>
    </source>
</evidence>